<keyword evidence="3 7" id="KW-0812">Transmembrane</keyword>
<keyword evidence="6" id="KW-0862">Zinc</keyword>
<dbReference type="InterPro" id="IPR004254">
    <property type="entry name" value="AdipoR/HlyIII-related"/>
</dbReference>
<sequence>MPNFDVTLGNSDTRWKQMQSFIEKPNLLNKEDMPQWYQEGSYINTGYRPIMHSVRFCLRSLLYEHNETGSIYSHLLGFVFVASFMGYAISRLLNSGMPGISWKDGLILWLDYGSSLVLLFNSSVFHTFCCHSESVNRNCLKADFNSVILMMTGKFVSTAFYAFYCMPEAQYMYAGLGIVVAIAIVIFNTMTMFQSPAYITTKAGLFFAFGSLAIVPVIHCIVLYGVGISVRAMGLKYLGGFALSSVIGTAVFIFRLPERWSPYTFDYWGNSHQIMHVAILASIVFHCCAVFNAFEFWHLSNGTCEIPVSEMVLGPTVWNPFG</sequence>
<comment type="similarity">
    <text evidence="2">Belongs to the ADIPOR family.</text>
</comment>
<feature type="binding site" evidence="6">
    <location>
        <position position="126"/>
    </location>
    <ligand>
        <name>Zn(2+)</name>
        <dbReference type="ChEBI" id="CHEBI:29105"/>
    </ligand>
</feature>
<dbReference type="Proteomes" id="UP000320333">
    <property type="component" value="Unassembled WGS sequence"/>
</dbReference>
<accession>A0A507FM51</accession>
<dbReference type="Pfam" id="PF03006">
    <property type="entry name" value="HlyIII"/>
    <property type="match status" value="1"/>
</dbReference>
<dbReference type="STRING" id="246404.A0A507FM51"/>
<name>A0A507FM51_9FUNG</name>
<evidence type="ECO:0000313" key="8">
    <source>
        <dbReference type="EMBL" id="TPX76705.1"/>
    </source>
</evidence>
<evidence type="ECO:0000256" key="4">
    <source>
        <dbReference type="ARBA" id="ARBA00022989"/>
    </source>
</evidence>
<feature type="transmembrane region" description="Helical" evidence="7">
    <location>
        <begin position="144"/>
        <end position="164"/>
    </location>
</feature>
<dbReference type="PANTHER" id="PTHR20855">
    <property type="entry name" value="ADIPOR/PROGESTIN RECEPTOR-RELATED"/>
    <property type="match status" value="1"/>
</dbReference>
<comment type="caution">
    <text evidence="8">The sequence shown here is derived from an EMBL/GenBank/DDBJ whole genome shotgun (WGS) entry which is preliminary data.</text>
</comment>
<evidence type="ECO:0000256" key="3">
    <source>
        <dbReference type="ARBA" id="ARBA00022692"/>
    </source>
</evidence>
<dbReference type="AlphaFoldDB" id="A0A507FM51"/>
<feature type="transmembrane region" description="Helical" evidence="7">
    <location>
        <begin position="274"/>
        <end position="294"/>
    </location>
</feature>
<feature type="binding site" evidence="6">
    <location>
        <position position="272"/>
    </location>
    <ligand>
        <name>Zn(2+)</name>
        <dbReference type="ChEBI" id="CHEBI:29105"/>
    </ligand>
</feature>
<evidence type="ECO:0000256" key="2">
    <source>
        <dbReference type="ARBA" id="ARBA00007018"/>
    </source>
</evidence>
<gene>
    <name evidence="8" type="ORF">CcCBS67573_g02032</name>
</gene>
<evidence type="ECO:0000256" key="5">
    <source>
        <dbReference type="ARBA" id="ARBA00023136"/>
    </source>
</evidence>
<feature type="transmembrane region" description="Helical" evidence="7">
    <location>
        <begin position="205"/>
        <end position="225"/>
    </location>
</feature>
<dbReference type="GO" id="GO:0016020">
    <property type="term" value="C:membrane"/>
    <property type="evidence" value="ECO:0007669"/>
    <property type="project" value="UniProtKB-SubCell"/>
</dbReference>
<keyword evidence="5 7" id="KW-0472">Membrane</keyword>
<dbReference type="GO" id="GO:0046872">
    <property type="term" value="F:metal ion binding"/>
    <property type="evidence" value="ECO:0007669"/>
    <property type="project" value="UniProtKB-KW"/>
</dbReference>
<feature type="binding site" evidence="6">
    <location>
        <position position="276"/>
    </location>
    <ligand>
        <name>Zn(2+)</name>
        <dbReference type="ChEBI" id="CHEBI:29105"/>
    </ligand>
</feature>
<feature type="transmembrane region" description="Helical" evidence="7">
    <location>
        <begin position="237"/>
        <end position="254"/>
    </location>
</feature>
<evidence type="ECO:0000256" key="7">
    <source>
        <dbReference type="SAM" id="Phobius"/>
    </source>
</evidence>
<keyword evidence="6" id="KW-0479">Metal-binding</keyword>
<dbReference type="EMBL" id="QEAP01000039">
    <property type="protein sequence ID" value="TPX76705.1"/>
    <property type="molecule type" value="Genomic_DNA"/>
</dbReference>
<feature type="transmembrane region" description="Helical" evidence="7">
    <location>
        <begin position="105"/>
        <end position="124"/>
    </location>
</feature>
<keyword evidence="4 7" id="KW-1133">Transmembrane helix</keyword>
<evidence type="ECO:0000313" key="9">
    <source>
        <dbReference type="Proteomes" id="UP000320333"/>
    </source>
</evidence>
<comment type="subcellular location">
    <subcellularLocation>
        <location evidence="1">Membrane</location>
        <topology evidence="1">Multi-pass membrane protein</topology>
    </subcellularLocation>
</comment>
<reference evidence="8 9" key="1">
    <citation type="journal article" date="2019" name="Sci. Rep.">
        <title>Comparative genomics of chytrid fungi reveal insights into the obligate biotrophic and pathogenic lifestyle of Synchytrium endobioticum.</title>
        <authorList>
            <person name="van de Vossenberg B.T.L.H."/>
            <person name="Warris S."/>
            <person name="Nguyen H.D.T."/>
            <person name="van Gent-Pelzer M.P.E."/>
            <person name="Joly D.L."/>
            <person name="van de Geest H.C."/>
            <person name="Bonants P.J.M."/>
            <person name="Smith D.S."/>
            <person name="Levesque C.A."/>
            <person name="van der Lee T.A.J."/>
        </authorList>
    </citation>
    <scope>NUCLEOTIDE SEQUENCE [LARGE SCALE GENOMIC DNA]</scope>
    <source>
        <strain evidence="8 9">CBS 675.73</strain>
    </source>
</reference>
<dbReference type="PANTHER" id="PTHR20855:SF52">
    <property type="entry name" value="ADIPONECTIN RECEPTOR PROTEIN"/>
    <property type="match status" value="1"/>
</dbReference>
<evidence type="ECO:0000256" key="6">
    <source>
        <dbReference type="PIRSR" id="PIRSR604254-1"/>
    </source>
</evidence>
<feature type="transmembrane region" description="Helical" evidence="7">
    <location>
        <begin position="171"/>
        <end position="193"/>
    </location>
</feature>
<organism evidence="8 9">
    <name type="scientific">Chytriomyces confervae</name>
    <dbReference type="NCBI Taxonomy" id="246404"/>
    <lineage>
        <taxon>Eukaryota</taxon>
        <taxon>Fungi</taxon>
        <taxon>Fungi incertae sedis</taxon>
        <taxon>Chytridiomycota</taxon>
        <taxon>Chytridiomycota incertae sedis</taxon>
        <taxon>Chytridiomycetes</taxon>
        <taxon>Chytridiales</taxon>
        <taxon>Chytriomycetaceae</taxon>
        <taxon>Chytriomyces</taxon>
    </lineage>
</organism>
<dbReference type="OrthoDB" id="529367at2759"/>
<proteinExistence type="inferred from homology"/>
<feature type="transmembrane region" description="Helical" evidence="7">
    <location>
        <begin position="71"/>
        <end position="93"/>
    </location>
</feature>
<protein>
    <submittedName>
        <fullName evidence="8">Uncharacterized protein</fullName>
    </submittedName>
</protein>
<evidence type="ECO:0000256" key="1">
    <source>
        <dbReference type="ARBA" id="ARBA00004141"/>
    </source>
</evidence>
<dbReference type="GO" id="GO:0038023">
    <property type="term" value="F:signaling receptor activity"/>
    <property type="evidence" value="ECO:0007669"/>
    <property type="project" value="TreeGrafter"/>
</dbReference>
<keyword evidence="9" id="KW-1185">Reference proteome</keyword>